<organism evidence="2 3">
    <name type="scientific">Gonapodya prolifera (strain JEL478)</name>
    <name type="common">Monoblepharis prolifera</name>
    <dbReference type="NCBI Taxonomy" id="1344416"/>
    <lineage>
        <taxon>Eukaryota</taxon>
        <taxon>Fungi</taxon>
        <taxon>Fungi incertae sedis</taxon>
        <taxon>Chytridiomycota</taxon>
        <taxon>Chytridiomycota incertae sedis</taxon>
        <taxon>Monoblepharidomycetes</taxon>
        <taxon>Monoblepharidales</taxon>
        <taxon>Gonapodyaceae</taxon>
        <taxon>Gonapodya</taxon>
    </lineage>
</organism>
<gene>
    <name evidence="2" type="ORF">M427DRAFT_152080</name>
</gene>
<dbReference type="AlphaFoldDB" id="A0A139AUL0"/>
<proteinExistence type="predicted"/>
<evidence type="ECO:0000256" key="1">
    <source>
        <dbReference type="SAM" id="MobiDB-lite"/>
    </source>
</evidence>
<feature type="region of interest" description="Disordered" evidence="1">
    <location>
        <begin position="261"/>
        <end position="288"/>
    </location>
</feature>
<evidence type="ECO:0000313" key="3">
    <source>
        <dbReference type="Proteomes" id="UP000070544"/>
    </source>
</evidence>
<name>A0A139AUL0_GONPJ</name>
<reference evidence="2 3" key="1">
    <citation type="journal article" date="2015" name="Genome Biol. Evol.">
        <title>Phylogenomic analyses indicate that early fungi evolved digesting cell walls of algal ancestors of land plants.</title>
        <authorList>
            <person name="Chang Y."/>
            <person name="Wang S."/>
            <person name="Sekimoto S."/>
            <person name="Aerts A.L."/>
            <person name="Choi C."/>
            <person name="Clum A."/>
            <person name="LaButti K.M."/>
            <person name="Lindquist E.A."/>
            <person name="Yee Ngan C."/>
            <person name="Ohm R.A."/>
            <person name="Salamov A.A."/>
            <person name="Grigoriev I.V."/>
            <person name="Spatafora J.W."/>
            <person name="Berbee M.L."/>
        </authorList>
    </citation>
    <scope>NUCLEOTIDE SEQUENCE [LARGE SCALE GENOMIC DNA]</scope>
    <source>
        <strain evidence="2 3">JEL478</strain>
    </source>
</reference>
<dbReference type="Proteomes" id="UP000070544">
    <property type="component" value="Unassembled WGS sequence"/>
</dbReference>
<accession>A0A139AUL0</accession>
<sequence>MSAAASAERHMRAYVDSLRVARAHLAASLSAQDVDAMLALADTLQSMPGDVDSRDYEANRARMQASFATLCRRDNLAPPLPAIESAKDALFESLMANHALPHELFCHVLTKTQPTAETLSRLSEPTRMLVGLSSISDELLHTTTPTTSLPATTSTSHSTLQQSRIHYLLHPRSLSCRATANLIAQHCVQLVAPVPSSDTALAPLEYKQIRDVVTTLSRIDSGACLEVLANILSLSTDTLTLPLTITGALVEMILDRTTAPHAPAPAPAHALGPTRSPPSSKTDTPPTSLASLHPWLATDIASRHPAILERYLGTLLSLTRALRAVMASASAATASCTEARDSQGGPAWAHGATRTPDAPTPLLHTSADLNLRLVLLMTAHGPARTVTRACVARECGEWRRVGWVEVGPEGLAETEEDRAVHVHMQVKEDVHGKVHELGVRRFWSTWFASVLAV</sequence>
<keyword evidence="3" id="KW-1185">Reference proteome</keyword>
<protein>
    <submittedName>
        <fullName evidence="2">Uncharacterized protein</fullName>
    </submittedName>
</protein>
<dbReference type="EMBL" id="KQ965736">
    <property type="protein sequence ID" value="KXS20175.1"/>
    <property type="molecule type" value="Genomic_DNA"/>
</dbReference>
<feature type="region of interest" description="Disordered" evidence="1">
    <location>
        <begin position="336"/>
        <end position="360"/>
    </location>
</feature>
<evidence type="ECO:0000313" key="2">
    <source>
        <dbReference type="EMBL" id="KXS20175.1"/>
    </source>
</evidence>
<feature type="compositionally biased region" description="Low complexity" evidence="1">
    <location>
        <begin position="267"/>
        <end position="288"/>
    </location>
</feature>